<evidence type="ECO:0000313" key="2">
    <source>
        <dbReference type="Proteomes" id="UP000823674"/>
    </source>
</evidence>
<feature type="non-terminal residue" evidence="1">
    <location>
        <position position="257"/>
    </location>
</feature>
<dbReference type="InterPro" id="IPR029064">
    <property type="entry name" value="Ribosomal_eL30-like_sf"/>
</dbReference>
<sequence length="257" mass="28656">MFEYMVKSKREISFIQIIQKATPLFNCMLRIIKQNSSLTEDVITVDGLSRGPFSMVTVVMDLKLIMKLLVKQIILLFLTPSHHRGETFILYPEIRWEKVSGVVNINNRWREKTQRTLPFLNRSISKGFPKLHTSIMPFISSKAGFAKAREICRVAKGAGKLIMGDKYVTEAIAKMDPLVTVLIVSADGGCADHVAKATEYNLAILELPTRSEVGEIVGYPSVSSCVLSFEGDEELFAELLQLATKIRKQTAASGSDL</sequence>
<keyword evidence="2" id="KW-1185">Reference proteome</keyword>
<organism evidence="1 2">
    <name type="scientific">Brassica rapa subsp. trilocularis</name>
    <dbReference type="NCBI Taxonomy" id="1813537"/>
    <lineage>
        <taxon>Eukaryota</taxon>
        <taxon>Viridiplantae</taxon>
        <taxon>Streptophyta</taxon>
        <taxon>Embryophyta</taxon>
        <taxon>Tracheophyta</taxon>
        <taxon>Spermatophyta</taxon>
        <taxon>Magnoliopsida</taxon>
        <taxon>eudicotyledons</taxon>
        <taxon>Gunneridae</taxon>
        <taxon>Pentapetalae</taxon>
        <taxon>rosids</taxon>
        <taxon>malvids</taxon>
        <taxon>Brassicales</taxon>
        <taxon>Brassicaceae</taxon>
        <taxon>Brassiceae</taxon>
        <taxon>Brassica</taxon>
    </lineage>
</organism>
<gene>
    <name evidence="1" type="primary">A09p055860.1_BraROA</name>
    <name evidence="1" type="ORF">IGI04_037247</name>
</gene>
<reference evidence="1 2" key="1">
    <citation type="submission" date="2021-03" db="EMBL/GenBank/DDBJ databases">
        <authorList>
            <person name="King G.J."/>
            <person name="Bancroft I."/>
            <person name="Baten A."/>
            <person name="Bloomfield J."/>
            <person name="Borpatragohain P."/>
            <person name="He Z."/>
            <person name="Irish N."/>
            <person name="Irwin J."/>
            <person name="Liu K."/>
            <person name="Mauleon R.P."/>
            <person name="Moore J."/>
            <person name="Morris R."/>
            <person name="Ostergaard L."/>
            <person name="Wang B."/>
            <person name="Wells R."/>
        </authorList>
    </citation>
    <scope>NUCLEOTIDE SEQUENCE [LARGE SCALE GENOMIC DNA]</scope>
    <source>
        <strain evidence="1">R-o-18</strain>
        <tissue evidence="1">Leaf</tissue>
    </source>
</reference>
<dbReference type="Proteomes" id="UP000823674">
    <property type="component" value="Chromosome A09"/>
</dbReference>
<name>A0ABQ7LGU6_BRACM</name>
<dbReference type="Gene3D" id="3.30.1330.30">
    <property type="match status" value="1"/>
</dbReference>
<evidence type="ECO:0008006" key="3">
    <source>
        <dbReference type="Google" id="ProtNLM"/>
    </source>
</evidence>
<comment type="caution">
    <text evidence="1">The sequence shown here is derived from an EMBL/GenBank/DDBJ whole genome shotgun (WGS) entry which is preliminary data.</text>
</comment>
<accession>A0ABQ7LGU6</accession>
<dbReference type="EMBL" id="JADBGQ010000008">
    <property type="protein sequence ID" value="KAG5385777.1"/>
    <property type="molecule type" value="Genomic_DNA"/>
</dbReference>
<proteinExistence type="predicted"/>
<protein>
    <recommendedName>
        <fullName evidence="3">Ribosomal protein L7Ae/L30e/S12e/Gadd45 domain-containing protein</fullName>
    </recommendedName>
</protein>
<evidence type="ECO:0000313" key="1">
    <source>
        <dbReference type="EMBL" id="KAG5385777.1"/>
    </source>
</evidence>